<name>X0TWU0_9ZZZZ</name>
<dbReference type="AlphaFoldDB" id="X0TWU0"/>
<accession>X0TWU0</accession>
<protein>
    <submittedName>
        <fullName evidence="1">Uncharacterized protein</fullName>
    </submittedName>
</protein>
<dbReference type="EMBL" id="BARS01013542">
    <property type="protein sequence ID" value="GAF97744.1"/>
    <property type="molecule type" value="Genomic_DNA"/>
</dbReference>
<comment type="caution">
    <text evidence="1">The sequence shown here is derived from an EMBL/GenBank/DDBJ whole genome shotgun (WGS) entry which is preliminary data.</text>
</comment>
<evidence type="ECO:0000313" key="1">
    <source>
        <dbReference type="EMBL" id="GAF97744.1"/>
    </source>
</evidence>
<sequence length="89" mass="10264">EAVCEEMHAKAQDAVKAWRDMPVYDISPPYVFTYTKEGVEQEYVGKSDDLVDVYRRLVNTVYGLEGGNQCTGRAWLDQYLPDEYKHKLA</sequence>
<reference evidence="1" key="1">
    <citation type="journal article" date="2014" name="Front. Microbiol.">
        <title>High frequency of phylogenetically diverse reductive dehalogenase-homologous genes in deep subseafloor sedimentary metagenomes.</title>
        <authorList>
            <person name="Kawai M."/>
            <person name="Futagami T."/>
            <person name="Toyoda A."/>
            <person name="Takaki Y."/>
            <person name="Nishi S."/>
            <person name="Hori S."/>
            <person name="Arai W."/>
            <person name="Tsubouchi T."/>
            <person name="Morono Y."/>
            <person name="Uchiyama I."/>
            <person name="Ito T."/>
            <person name="Fujiyama A."/>
            <person name="Inagaki F."/>
            <person name="Takami H."/>
        </authorList>
    </citation>
    <scope>NUCLEOTIDE SEQUENCE</scope>
    <source>
        <strain evidence="1">Expedition CK06-06</strain>
    </source>
</reference>
<gene>
    <name evidence="1" type="ORF">S01H1_23445</name>
</gene>
<organism evidence="1">
    <name type="scientific">marine sediment metagenome</name>
    <dbReference type="NCBI Taxonomy" id="412755"/>
    <lineage>
        <taxon>unclassified sequences</taxon>
        <taxon>metagenomes</taxon>
        <taxon>ecological metagenomes</taxon>
    </lineage>
</organism>
<proteinExistence type="predicted"/>
<feature type="non-terminal residue" evidence="1">
    <location>
        <position position="1"/>
    </location>
</feature>